<protein>
    <recommendedName>
        <fullName evidence="1">Transglutaminase-like domain-containing protein</fullName>
    </recommendedName>
</protein>
<name>A0A9D9DWW1_9SPIO</name>
<feature type="domain" description="Transglutaminase-like" evidence="1">
    <location>
        <begin position="166"/>
        <end position="221"/>
    </location>
</feature>
<evidence type="ECO:0000313" key="3">
    <source>
        <dbReference type="Proteomes" id="UP000823615"/>
    </source>
</evidence>
<dbReference type="Proteomes" id="UP000823615">
    <property type="component" value="Unassembled WGS sequence"/>
</dbReference>
<gene>
    <name evidence="2" type="ORF">IAA97_00315</name>
</gene>
<dbReference type="AlphaFoldDB" id="A0A9D9DWW1"/>
<evidence type="ECO:0000313" key="2">
    <source>
        <dbReference type="EMBL" id="MBO8435414.1"/>
    </source>
</evidence>
<dbReference type="SUPFAM" id="SSF54001">
    <property type="entry name" value="Cysteine proteinases"/>
    <property type="match status" value="1"/>
</dbReference>
<dbReference type="SMART" id="SM00460">
    <property type="entry name" value="TGc"/>
    <property type="match status" value="1"/>
</dbReference>
<reference evidence="2" key="2">
    <citation type="journal article" date="2021" name="PeerJ">
        <title>Extensive microbial diversity within the chicken gut microbiome revealed by metagenomics and culture.</title>
        <authorList>
            <person name="Gilroy R."/>
            <person name="Ravi A."/>
            <person name="Getino M."/>
            <person name="Pursley I."/>
            <person name="Horton D.L."/>
            <person name="Alikhan N.F."/>
            <person name="Baker D."/>
            <person name="Gharbi K."/>
            <person name="Hall N."/>
            <person name="Watson M."/>
            <person name="Adriaenssens E.M."/>
            <person name="Foster-Nyarko E."/>
            <person name="Jarju S."/>
            <person name="Secka A."/>
            <person name="Antonio M."/>
            <person name="Oren A."/>
            <person name="Chaudhuri R.R."/>
            <person name="La Ragione R."/>
            <person name="Hildebrand F."/>
            <person name="Pallen M.J."/>
        </authorList>
    </citation>
    <scope>NUCLEOTIDE SEQUENCE</scope>
    <source>
        <strain evidence="2">7293</strain>
    </source>
</reference>
<dbReference type="EMBL" id="JADIMT010000004">
    <property type="protein sequence ID" value="MBO8435414.1"/>
    <property type="molecule type" value="Genomic_DNA"/>
</dbReference>
<proteinExistence type="predicted"/>
<sequence>MFVTAFLFIASLLSAHPETPYSFDTVISYNYLSEYQQGLVDRIYESISEHEYYIGFGEEVPEKDLDAAIENIMFDYPELFYIDYTYDSYYYDDETMISDVEFSPVMSEREADAYTVMLFDEAEAILSHMPSYLTDYEKELWIYRALAVKIDYSTEDAEDYTPAGALLRNKAACEGYAEALTLLLRLAGIPCSTVSGTSYDEAHEWNIVRIGDDYTLTDLTLDDMGDYISYQYFNVTDEIMERDHQVSEYYKMLPEAVSMKWNWHARNGLIFDSSYDPEDLAFMMIDSSAKTSSPIELRFTSEEAFSAFISVLDEAYQDYADSYGDIEYWTVDDPVQLTYAIEVSLSEESQS</sequence>
<accession>A0A9D9DWW1</accession>
<dbReference type="InterPro" id="IPR038765">
    <property type="entry name" value="Papain-like_cys_pep_sf"/>
</dbReference>
<dbReference type="Gene3D" id="3.10.620.30">
    <property type="match status" value="1"/>
</dbReference>
<dbReference type="InterPro" id="IPR002931">
    <property type="entry name" value="Transglutaminase-like"/>
</dbReference>
<dbReference type="Pfam" id="PF01841">
    <property type="entry name" value="Transglut_core"/>
    <property type="match status" value="1"/>
</dbReference>
<reference evidence="2" key="1">
    <citation type="submission" date="2020-10" db="EMBL/GenBank/DDBJ databases">
        <authorList>
            <person name="Gilroy R."/>
        </authorList>
    </citation>
    <scope>NUCLEOTIDE SEQUENCE</scope>
    <source>
        <strain evidence="2">7293</strain>
    </source>
</reference>
<organism evidence="2 3">
    <name type="scientific">Candidatus Ornithospirochaeta stercoripullorum</name>
    <dbReference type="NCBI Taxonomy" id="2840899"/>
    <lineage>
        <taxon>Bacteria</taxon>
        <taxon>Pseudomonadati</taxon>
        <taxon>Spirochaetota</taxon>
        <taxon>Spirochaetia</taxon>
        <taxon>Spirochaetales</taxon>
        <taxon>Spirochaetaceae</taxon>
        <taxon>Spirochaetaceae incertae sedis</taxon>
        <taxon>Candidatus Ornithospirochaeta</taxon>
    </lineage>
</organism>
<evidence type="ECO:0000259" key="1">
    <source>
        <dbReference type="SMART" id="SM00460"/>
    </source>
</evidence>
<comment type="caution">
    <text evidence="2">The sequence shown here is derived from an EMBL/GenBank/DDBJ whole genome shotgun (WGS) entry which is preliminary data.</text>
</comment>